<keyword evidence="3" id="KW-0949">S-adenosyl-L-methionine</keyword>
<evidence type="ECO:0000256" key="2">
    <source>
        <dbReference type="ARBA" id="ARBA00022679"/>
    </source>
</evidence>
<evidence type="ECO:0000313" key="5">
    <source>
        <dbReference type="EMBL" id="KAL0576266.1"/>
    </source>
</evidence>
<dbReference type="PANTHER" id="PTHR35897:SF1">
    <property type="entry name" value="METHYLTRANSFERASE AUSD"/>
    <property type="match status" value="1"/>
</dbReference>
<name>A0ABR3FLJ9_9AGAR</name>
<dbReference type="SUPFAM" id="SSF53335">
    <property type="entry name" value="S-adenosyl-L-methionine-dependent methyltransferases"/>
    <property type="match status" value="1"/>
</dbReference>
<evidence type="ECO:0000256" key="4">
    <source>
        <dbReference type="ARBA" id="ARBA00038314"/>
    </source>
</evidence>
<evidence type="ECO:0000256" key="3">
    <source>
        <dbReference type="ARBA" id="ARBA00022691"/>
    </source>
</evidence>
<evidence type="ECO:0000256" key="1">
    <source>
        <dbReference type="ARBA" id="ARBA00005179"/>
    </source>
</evidence>
<reference evidence="5 6" key="1">
    <citation type="submission" date="2024-02" db="EMBL/GenBank/DDBJ databases">
        <title>A draft genome for the cacao thread blight pathogen Marasmius crinis-equi.</title>
        <authorList>
            <person name="Cohen S.P."/>
            <person name="Baruah I.K."/>
            <person name="Amoako-Attah I."/>
            <person name="Bukari Y."/>
            <person name="Meinhardt L.W."/>
            <person name="Bailey B.A."/>
        </authorList>
    </citation>
    <scope>NUCLEOTIDE SEQUENCE [LARGE SCALE GENOMIC DNA]</scope>
    <source>
        <strain evidence="5 6">GH-76</strain>
    </source>
</reference>
<dbReference type="InterPro" id="IPR051654">
    <property type="entry name" value="Meroterpenoid_MTases"/>
</dbReference>
<dbReference type="Proteomes" id="UP001465976">
    <property type="component" value="Unassembled WGS sequence"/>
</dbReference>
<keyword evidence="2" id="KW-0808">Transferase</keyword>
<dbReference type="InterPro" id="IPR029063">
    <property type="entry name" value="SAM-dependent_MTases_sf"/>
</dbReference>
<dbReference type="EMBL" id="JBAHYK010000234">
    <property type="protein sequence ID" value="KAL0576266.1"/>
    <property type="molecule type" value="Genomic_DNA"/>
</dbReference>
<evidence type="ECO:0008006" key="7">
    <source>
        <dbReference type="Google" id="ProtNLM"/>
    </source>
</evidence>
<evidence type="ECO:0000313" key="6">
    <source>
        <dbReference type="Proteomes" id="UP001465976"/>
    </source>
</evidence>
<gene>
    <name evidence="5" type="ORF">V5O48_005710</name>
</gene>
<dbReference type="PANTHER" id="PTHR35897">
    <property type="entry name" value="METHYLTRANSFERASE AUSD"/>
    <property type="match status" value="1"/>
</dbReference>
<accession>A0ABR3FLJ9</accession>
<protein>
    <recommendedName>
        <fullName evidence="7">Methyltransferase domain-containing protein</fullName>
    </recommendedName>
</protein>
<comment type="caution">
    <text evidence="5">The sequence shown here is derived from an EMBL/GenBank/DDBJ whole genome shotgun (WGS) entry which is preliminary data.</text>
</comment>
<organism evidence="5 6">
    <name type="scientific">Marasmius crinis-equi</name>
    <dbReference type="NCBI Taxonomy" id="585013"/>
    <lineage>
        <taxon>Eukaryota</taxon>
        <taxon>Fungi</taxon>
        <taxon>Dikarya</taxon>
        <taxon>Basidiomycota</taxon>
        <taxon>Agaricomycotina</taxon>
        <taxon>Agaricomycetes</taxon>
        <taxon>Agaricomycetidae</taxon>
        <taxon>Agaricales</taxon>
        <taxon>Marasmiineae</taxon>
        <taxon>Marasmiaceae</taxon>
        <taxon>Marasmius</taxon>
    </lineage>
</organism>
<dbReference type="Gene3D" id="3.40.50.150">
    <property type="entry name" value="Vaccinia Virus protein VP39"/>
    <property type="match status" value="1"/>
</dbReference>
<comment type="pathway">
    <text evidence="1">Secondary metabolite biosynthesis.</text>
</comment>
<sequence length="287" mass="31801">MFLQPERLTLSAEELDFFRKQLGTEDEAEIKAHIFKVATDAYEVYSYGCIGEFVFVKTKSLFYDRYDPDLTYRAALRLCSEREGGLYLDYGCCFGVDLRKAVSDGLPVQKAIGVDIHPEFWDLGHALFRSSSETFPVAFVRGNAFDPSFVAGKGPCTQIPKTDPPDLKSLTSLAPLQGRISAIHTALVFHLFGRDEQLELARVLSSLLSPTSGSVIFGCQAGKTVAGDRVNFKGEIRFSHSPESWEELWNGQVFPAGSVRVKSKLIPVPAQEYNGVDAVLLWSCTIL</sequence>
<comment type="similarity">
    <text evidence="4">Belongs to the class I-like SAM-binding methyltransferase superfamily.</text>
</comment>
<keyword evidence="6" id="KW-1185">Reference proteome</keyword>
<proteinExistence type="inferred from homology"/>